<evidence type="ECO:0000313" key="2">
    <source>
        <dbReference type="EMBL" id="OQR94193.1"/>
    </source>
</evidence>
<feature type="transmembrane region" description="Helical" evidence="1">
    <location>
        <begin position="752"/>
        <end position="773"/>
    </location>
</feature>
<dbReference type="OrthoDB" id="78771at2759"/>
<gene>
    <name evidence="2" type="ORF">ACHHYP_01648</name>
</gene>
<dbReference type="Proteomes" id="UP000243579">
    <property type="component" value="Unassembled WGS sequence"/>
</dbReference>
<comment type="caution">
    <text evidence="2">The sequence shown here is derived from an EMBL/GenBank/DDBJ whole genome shotgun (WGS) entry which is preliminary data.</text>
</comment>
<keyword evidence="1" id="KW-1133">Transmembrane helix</keyword>
<feature type="transmembrane region" description="Helical" evidence="1">
    <location>
        <begin position="1589"/>
        <end position="1610"/>
    </location>
</feature>
<evidence type="ECO:0000256" key="1">
    <source>
        <dbReference type="SAM" id="Phobius"/>
    </source>
</evidence>
<reference evidence="2 3" key="1">
    <citation type="journal article" date="2014" name="Genome Biol. Evol.">
        <title>The secreted proteins of Achlya hypogyna and Thraustotheca clavata identify the ancestral oomycete secretome and reveal gene acquisitions by horizontal gene transfer.</title>
        <authorList>
            <person name="Misner I."/>
            <person name="Blouin N."/>
            <person name="Leonard G."/>
            <person name="Richards T.A."/>
            <person name="Lane C.E."/>
        </authorList>
    </citation>
    <scope>NUCLEOTIDE SEQUENCE [LARGE SCALE GENOMIC DNA]</scope>
    <source>
        <strain evidence="2 3">ATCC 48635</strain>
    </source>
</reference>
<proteinExistence type="predicted"/>
<feature type="transmembrane region" description="Helical" evidence="1">
    <location>
        <begin position="581"/>
        <end position="604"/>
    </location>
</feature>
<dbReference type="PROSITE" id="PS51257">
    <property type="entry name" value="PROKAR_LIPOPROTEIN"/>
    <property type="match status" value="1"/>
</dbReference>
<feature type="transmembrane region" description="Helical" evidence="1">
    <location>
        <begin position="665"/>
        <end position="690"/>
    </location>
</feature>
<organism evidence="2 3">
    <name type="scientific">Achlya hypogyna</name>
    <name type="common">Oomycete</name>
    <name type="synonym">Protoachlya hypogyna</name>
    <dbReference type="NCBI Taxonomy" id="1202772"/>
    <lineage>
        <taxon>Eukaryota</taxon>
        <taxon>Sar</taxon>
        <taxon>Stramenopiles</taxon>
        <taxon>Oomycota</taxon>
        <taxon>Saprolegniomycetes</taxon>
        <taxon>Saprolegniales</taxon>
        <taxon>Achlyaceae</taxon>
        <taxon>Achlya</taxon>
    </lineage>
</organism>
<keyword evidence="1" id="KW-0472">Membrane</keyword>
<sequence>MVRVLPSKGMQHWLGLGYLALSMGCSMWFLDIVGPGLSNDFFWPGFEPTTAHTYLLDVFSAHLSVTRSAAIDLLDPREAIVKAYGMPTTTAYSKPTYPRALALAEYTTIEDAVVGFRTLDAGYVFNLMTLFCWADFDKRWQVAHTAARQARCDRDFAANSAVYLEPYLRNVKWGDWYAAYGASFESAVSNAIVVSKGGTEWYNSLQDAFTSVDAEVAYWSSKGITSFQLQWSNDMQIGIHESVIVTNMLGWQQALTVSNIPFGERSSMWSSFVLNWVFYDDLWGAAVTNTSLVRSAPNFMGDTTMEMLLSLYPYTPCSVIIHDHLGPFQSVDMFLIPPPQSLVSAVTSLQSNFAIAIHDDDALLSAYGALTSVMLDPVPLQWQSSNYTFFGGNPMCAFGTGATFVQPSFSFDDTCGTQVPTQILVEPMPALFTTMALVLLNTSVEAACRPCAAATTGTCRALTLATSTVVTHLLGNTTLRELLTPSFIAASQAVQLIDVEIIQFAVTPGGNSTVLRQPLHGGAAPSWNFFGYVALHEWVTGYREVVSFQGDVSSHTLMSERVKPIAFTASDKEVPVSTCRYLWTIVVLITCTLAAVAIITAMYAMGTTASGLGLLQFNRVVGPVWIGRPLLLLRAVTAVTTLSTTPLRFTDAGGAARFEFTPRSLIHIAILCGEVTWITYVANDILLVVAHWLSQWPAHISSCIVWVVLVVLESVAPIRASTTVDRDCRRINMDAQITCTSGSVVIGSRDRALVILGINTAVVLLVYGVTWLLRSRNKVTSVKLPVPYLISAGAEVFLAPVGDIWHIDAATAAMSGFLRFRWGPHAYIFDTKLWILFHNCVGGPVYIKSVAGPKVKGTALPVRSNYNLKSTIKLGAGLAYLAMTTVGSLSYIQLSTVNLANDFWWATFNTTGTQTFIANWFNRYLLVAPELPPLRLDTTAYADMKDYSGDSTRVMFARHYTRQVHYDSGSDLALMIDGLRAMDGCQAPWIATSYCWLDFQQQLEMANTPARQARCTTNYGGNGAVYLEAVLRNVDWSSFYDCWGKSFDVAIAADVPTLMANGGTWLASLSTNSLSVPDEVRHWQAHGISTYTTQWQNYKTLGLHDTFSVENAFGMQYALTLRSLDGSYRLATSTSWKMYWTFASDLWAVATNGSGMSGRSLIRQSGHFAFRNQSLETVLSLNGTVPAPLNAVFSEFHRSIGPYGSVDLYHVPSPSTLGSLQRDVRERLGSILANGTSNRSYPAQSHLTNVILMSSMSSVPKALDHRMYLCSTGNIFCPEVASAFNFSIGMSQFTGVDATCYTSFNDWIFVTQQQAIFAVIASGVALAPVTQVPLACGAEVIAPNGCLESIASVSDFVATFFSAAELEVYRRRAIAVEAEILRSGVGIMQFARYVPTNEVQLFFQTLFDPTDDTMMYTSWALAYDWAVGTREVIGVAGDQAHISIVSAISFPASFAASAVEMPRNVATYFRVLCQYISFVLVAIAVMTGLYAIAGRWTAEGLNLLEVNRVGGMVWIGRPLLFLRSVTALCILSTATLQLGTAGMTTILITSRGDVSWIAALVTQVLAAGELGWIVYIYDDLCMVFTRQYSASYTVKTALTVWVVAAALSVARPVTHSATIQRSCAVVAMDYEMTCHSGVVVIGSIQRLLQLVAIALGASTFWLLHDRIRYNIPPLDERDSHLISCGANYLFEKKGWVYNRVYYVDYASAVLTGLLVVPYKSDLYVFDVKTWRTVLITRDAIEDITLCNPESRRLNYALPLVE</sequence>
<protein>
    <submittedName>
        <fullName evidence="2">Uncharacterized protein</fullName>
    </submittedName>
</protein>
<name>A0A1V9Z875_ACHHY</name>
<feature type="transmembrane region" description="Helical" evidence="1">
    <location>
        <begin position="1471"/>
        <end position="1493"/>
    </location>
</feature>
<feature type="transmembrane region" description="Helical" evidence="1">
    <location>
        <begin position="1520"/>
        <end position="1542"/>
    </location>
</feature>
<evidence type="ECO:0000313" key="3">
    <source>
        <dbReference type="Proteomes" id="UP000243579"/>
    </source>
</evidence>
<keyword evidence="1" id="KW-0812">Transmembrane</keyword>
<accession>A0A1V9Z875</accession>
<feature type="transmembrane region" description="Helical" evidence="1">
    <location>
        <begin position="696"/>
        <end position="716"/>
    </location>
</feature>
<feature type="transmembrane region" description="Helical" evidence="1">
    <location>
        <begin position="1554"/>
        <end position="1577"/>
    </location>
</feature>
<keyword evidence="3" id="KW-1185">Reference proteome</keyword>
<feature type="transmembrane region" description="Helical" evidence="1">
    <location>
        <begin position="12"/>
        <end position="30"/>
    </location>
</feature>
<dbReference type="EMBL" id="JNBR01000373">
    <property type="protein sequence ID" value="OQR94193.1"/>
    <property type="molecule type" value="Genomic_DNA"/>
</dbReference>